<dbReference type="InterPro" id="IPR021109">
    <property type="entry name" value="Peptidase_aspartic_dom_sf"/>
</dbReference>
<comment type="caution">
    <text evidence="4">The sequence shown here is derived from an EMBL/GenBank/DDBJ whole genome shotgun (WGS) entry which is preliminary data.</text>
</comment>
<accession>A0A8H3YX82</accession>
<dbReference type="InterPro" id="IPR046529">
    <property type="entry name" value="DUF6594"/>
</dbReference>
<feature type="transmembrane region" description="Helical" evidence="2">
    <location>
        <begin position="194"/>
        <end position="215"/>
    </location>
</feature>
<feature type="transmembrane region" description="Helical" evidence="2">
    <location>
        <begin position="221"/>
        <end position="239"/>
    </location>
</feature>
<evidence type="ECO:0000313" key="5">
    <source>
        <dbReference type="Proteomes" id="UP000433883"/>
    </source>
</evidence>
<keyword evidence="2" id="KW-0472">Membrane</keyword>
<dbReference type="AlphaFoldDB" id="A0A8H3YX82"/>
<protein>
    <recommendedName>
        <fullName evidence="3">DUF6594 domain-containing protein</fullName>
    </recommendedName>
</protein>
<dbReference type="EMBL" id="WNWQ01000243">
    <property type="protein sequence ID" value="KAE9973092.1"/>
    <property type="molecule type" value="Genomic_DNA"/>
</dbReference>
<evidence type="ECO:0000256" key="2">
    <source>
        <dbReference type="SAM" id="Phobius"/>
    </source>
</evidence>
<dbReference type="Proteomes" id="UP000433883">
    <property type="component" value="Unassembled WGS sequence"/>
</dbReference>
<feature type="compositionally biased region" description="Gly residues" evidence="1">
    <location>
        <begin position="499"/>
        <end position="508"/>
    </location>
</feature>
<evidence type="ECO:0000256" key="1">
    <source>
        <dbReference type="SAM" id="MobiDB-lite"/>
    </source>
</evidence>
<dbReference type="Gene3D" id="2.40.70.10">
    <property type="entry name" value="Acid Proteases"/>
    <property type="match status" value="1"/>
</dbReference>
<dbReference type="CDD" id="cd00303">
    <property type="entry name" value="retropepsin_like"/>
    <property type="match status" value="1"/>
</dbReference>
<dbReference type="Pfam" id="PF20237">
    <property type="entry name" value="DUF6594"/>
    <property type="match status" value="1"/>
</dbReference>
<feature type="region of interest" description="Disordered" evidence="1">
    <location>
        <begin position="439"/>
        <end position="515"/>
    </location>
</feature>
<keyword evidence="2" id="KW-0812">Transmembrane</keyword>
<organism evidence="4 5">
    <name type="scientific">Venturia inaequalis</name>
    <name type="common">Apple scab fungus</name>
    <dbReference type="NCBI Taxonomy" id="5025"/>
    <lineage>
        <taxon>Eukaryota</taxon>
        <taxon>Fungi</taxon>
        <taxon>Dikarya</taxon>
        <taxon>Ascomycota</taxon>
        <taxon>Pezizomycotina</taxon>
        <taxon>Dothideomycetes</taxon>
        <taxon>Pleosporomycetidae</taxon>
        <taxon>Venturiales</taxon>
        <taxon>Venturiaceae</taxon>
        <taxon>Venturia</taxon>
    </lineage>
</organism>
<proteinExistence type="predicted"/>
<feature type="domain" description="DUF6594" evidence="3">
    <location>
        <begin position="1"/>
        <end position="255"/>
    </location>
</feature>
<name>A0A8H3YX82_VENIN</name>
<sequence>MGMFPELAVFKQFGDISARNLLYLQAELIMLHKELLEAENFDDKIKGLFYSKNFSELLRSHELKDDRKHHYDIPWTITNMTIEEALLRAQAMAAMKRPGAPDLKSLQEFLSSPAIGAQLLGIDRNVWGSPANPHDRATDLVALQTREIGDPFSRMVMNLVHPFYDYIGKHFRKDDPVLGVPVYRDQSMRNFARYFTTLFASAILVGSINALYFIHSMVARLGAVSAFNMVFALCLLFFAKGKPIEVFSTASAYAAWAKYQSSLAIANQDNFERTLEILGNGQTIMKKIQAKIDTGADYSLISRSIAEELGLPVLPLTEDDPVDLLLPDKRNFRIAGKVSILFHGINPRGPRPTFRFGKYENAAIFYIPADCDISGFDAYIGADDIHKLQLQKQNFFSSRKGFRFMSKPPPLSELQISMTAYDALVTTYIGNNTLPVPPLPDNLQTQVPSHLHPASGSRFSPEARQWAEDQRKADAKKKKEGSFGGILKGFFKRDDGEGSGEGGGGGEGGRTKVAA</sequence>
<keyword evidence="2" id="KW-1133">Transmembrane helix</keyword>
<reference evidence="4 5" key="1">
    <citation type="submission" date="2019-11" db="EMBL/GenBank/DDBJ databases">
        <title>Venturia inaequalis Genome Resource.</title>
        <authorList>
            <person name="Lichtner F.J."/>
        </authorList>
    </citation>
    <scope>NUCLEOTIDE SEQUENCE [LARGE SCALE GENOMIC DNA]</scope>
    <source>
        <strain evidence="4">Bline_iso_100314</strain>
    </source>
</reference>
<gene>
    <name evidence="4" type="ORF">BLS_003760</name>
</gene>
<dbReference type="PANTHER" id="PTHR34502:SF5">
    <property type="entry name" value="DUF6594 DOMAIN-CONTAINING PROTEIN"/>
    <property type="match status" value="1"/>
</dbReference>
<evidence type="ECO:0000259" key="3">
    <source>
        <dbReference type="Pfam" id="PF20237"/>
    </source>
</evidence>
<dbReference type="PANTHER" id="PTHR34502">
    <property type="entry name" value="DUF6594 DOMAIN-CONTAINING PROTEIN-RELATED"/>
    <property type="match status" value="1"/>
</dbReference>
<evidence type="ECO:0000313" key="4">
    <source>
        <dbReference type="EMBL" id="KAE9973092.1"/>
    </source>
</evidence>